<proteinExistence type="predicted"/>
<dbReference type="InterPro" id="IPR011705">
    <property type="entry name" value="BACK"/>
</dbReference>
<reference evidence="4" key="1">
    <citation type="submission" date="2022-11" db="EMBL/GenBank/DDBJ databases">
        <title>Centuries of genome instability and evolution in soft-shell clam transmissible cancer (bioRxiv).</title>
        <authorList>
            <person name="Hart S.F.M."/>
            <person name="Yonemitsu M.A."/>
            <person name="Giersch R.M."/>
            <person name="Beal B.F."/>
            <person name="Arriagada G."/>
            <person name="Davis B.W."/>
            <person name="Ostrander E.A."/>
            <person name="Goff S.P."/>
            <person name="Metzger M.J."/>
        </authorList>
    </citation>
    <scope>NUCLEOTIDE SEQUENCE</scope>
    <source>
        <strain evidence="4">MELC-2E11</strain>
        <tissue evidence="4">Siphon/mantle</tissue>
    </source>
</reference>
<dbReference type="PROSITE" id="PS50097">
    <property type="entry name" value="BTB"/>
    <property type="match status" value="1"/>
</dbReference>
<dbReference type="Pfam" id="PF08005">
    <property type="entry name" value="PHR"/>
    <property type="match status" value="1"/>
</dbReference>
<dbReference type="InterPro" id="IPR000210">
    <property type="entry name" value="BTB/POZ_dom"/>
</dbReference>
<name>A0ABY7ELW9_MYAAR</name>
<dbReference type="Pfam" id="PF00651">
    <property type="entry name" value="BTB"/>
    <property type="match status" value="1"/>
</dbReference>
<evidence type="ECO:0000313" key="4">
    <source>
        <dbReference type="EMBL" id="WAR09972.1"/>
    </source>
</evidence>
<dbReference type="Proteomes" id="UP001164746">
    <property type="component" value="Chromosome 7"/>
</dbReference>
<feature type="domain" description="BTB" evidence="3">
    <location>
        <begin position="31"/>
        <end position="87"/>
    </location>
</feature>
<dbReference type="Pfam" id="PF07707">
    <property type="entry name" value="BACK"/>
    <property type="match status" value="1"/>
</dbReference>
<keyword evidence="5" id="KW-1185">Reference proteome</keyword>
<dbReference type="SUPFAM" id="SSF54695">
    <property type="entry name" value="POZ domain"/>
    <property type="match status" value="1"/>
</dbReference>
<dbReference type="InterPro" id="IPR038648">
    <property type="entry name" value="PHR_sf"/>
</dbReference>
<dbReference type="SMART" id="SM00875">
    <property type="entry name" value="BACK"/>
    <property type="match status" value="1"/>
</dbReference>
<evidence type="ECO:0000313" key="5">
    <source>
        <dbReference type="Proteomes" id="UP001164746"/>
    </source>
</evidence>
<dbReference type="SMART" id="SM00225">
    <property type="entry name" value="BTB"/>
    <property type="match status" value="1"/>
</dbReference>
<evidence type="ECO:0000259" key="3">
    <source>
        <dbReference type="PROSITE" id="PS50097"/>
    </source>
</evidence>
<dbReference type="PANTHER" id="PTHR45774">
    <property type="entry name" value="BTB/POZ DOMAIN-CONTAINING"/>
    <property type="match status" value="1"/>
</dbReference>
<evidence type="ECO:0000256" key="1">
    <source>
        <dbReference type="ARBA" id="ARBA00004496"/>
    </source>
</evidence>
<dbReference type="EMBL" id="CP111018">
    <property type="protein sequence ID" value="WAR09972.1"/>
    <property type="molecule type" value="Genomic_DNA"/>
</dbReference>
<gene>
    <name evidence="4" type="ORF">MAR_035048</name>
</gene>
<dbReference type="InterPro" id="IPR011333">
    <property type="entry name" value="SKP1/BTB/POZ_sf"/>
</dbReference>
<dbReference type="Gene3D" id="3.30.710.10">
    <property type="entry name" value="Potassium Channel Kv1.1, Chain A"/>
    <property type="match status" value="1"/>
</dbReference>
<evidence type="ECO:0000256" key="2">
    <source>
        <dbReference type="ARBA" id="ARBA00022490"/>
    </source>
</evidence>
<protein>
    <submittedName>
        <fullName evidence="4">BTBD6-like protein</fullName>
    </submittedName>
</protein>
<dbReference type="PANTHER" id="PTHR45774:SF4">
    <property type="entry name" value="AXUNDEAD, ISOFORM F"/>
    <property type="match status" value="1"/>
</dbReference>
<sequence length="393" mass="44474">MADFIESMEDWQGERNLVDCNRFMFQNQINCDVTFLLGLKREAISAHKYMLVCRSSVFQSIFCGTIAGDKNTIPVSDVEPDTFRGLLLNVKDLLYAAKKYAVKGLVEQCLNFLHSSITVDNVCTILEMVHMYNGKNIEGKCISFVHEHAKEVLKSRTFTKLCQTCVQQIIQSDEMILDEKTVLEAVLKWAELECRRRNLSEIISMYQFYNGRAQQSSWKFSARKRRGFSLHSVLRYSFISMEGFHKSSTEEKDVIRFSCSEPILLHGVIVYGSIDDNAEYDARIELSADEDKGLLDSCFNRLSTTRMEHTYEIMFSKPVSLQTGKQYMVSLQMTGPPTKLGSGGKVDCVSEGVTFHFLSKTGSRTTVEKGQIPGLLFTALTKQKSTSSVASNK</sequence>
<accession>A0ABY7ELW9</accession>
<dbReference type="InterPro" id="IPR012983">
    <property type="entry name" value="PHR"/>
</dbReference>
<dbReference type="Gene3D" id="2.60.120.820">
    <property type="entry name" value="PHR domain"/>
    <property type="match status" value="1"/>
</dbReference>
<comment type="subcellular location">
    <subcellularLocation>
        <location evidence="1">Cytoplasm</location>
    </subcellularLocation>
</comment>
<keyword evidence="2" id="KW-0963">Cytoplasm</keyword>
<organism evidence="4 5">
    <name type="scientific">Mya arenaria</name>
    <name type="common">Soft-shell clam</name>
    <dbReference type="NCBI Taxonomy" id="6604"/>
    <lineage>
        <taxon>Eukaryota</taxon>
        <taxon>Metazoa</taxon>
        <taxon>Spiralia</taxon>
        <taxon>Lophotrochozoa</taxon>
        <taxon>Mollusca</taxon>
        <taxon>Bivalvia</taxon>
        <taxon>Autobranchia</taxon>
        <taxon>Heteroconchia</taxon>
        <taxon>Euheterodonta</taxon>
        <taxon>Imparidentia</taxon>
        <taxon>Neoheterodontei</taxon>
        <taxon>Myida</taxon>
        <taxon>Myoidea</taxon>
        <taxon>Myidae</taxon>
        <taxon>Mya</taxon>
    </lineage>
</organism>
<dbReference type="Gene3D" id="1.25.40.420">
    <property type="match status" value="1"/>
</dbReference>